<dbReference type="Gene3D" id="2.60.40.1890">
    <property type="entry name" value="PCu(A)C copper chaperone"/>
    <property type="match status" value="1"/>
</dbReference>
<dbReference type="SUPFAM" id="SSF110087">
    <property type="entry name" value="DR1885-like metal-binding protein"/>
    <property type="match status" value="1"/>
</dbReference>
<protein>
    <submittedName>
        <fullName evidence="2">Copper chaperone PCu(A)C</fullName>
    </submittedName>
</protein>
<dbReference type="Proteomes" id="UP000298438">
    <property type="component" value="Unassembled WGS sequence"/>
</dbReference>
<dbReference type="InterPro" id="IPR036182">
    <property type="entry name" value="PCuAC_sf"/>
</dbReference>
<sequence>MKYPLIALSAALLSLSAHAQVTVDKAWVRATVPAQKSSGAFMTVTSASDAKLVGVSSPVAGMAELHQMEMQNGTMRMHHVDAVELPAGKAVDLSAGYHVMLMDLKRQLKDGETVPVTLVVEGKGKNRENVTVQVPVKPITTTR</sequence>
<organism evidence="2 3">
    <name type="scientific">Zemynaea arenosa</name>
    <dbReference type="NCBI Taxonomy" id="2561931"/>
    <lineage>
        <taxon>Bacteria</taxon>
        <taxon>Pseudomonadati</taxon>
        <taxon>Pseudomonadota</taxon>
        <taxon>Betaproteobacteria</taxon>
        <taxon>Burkholderiales</taxon>
        <taxon>Oxalobacteraceae</taxon>
        <taxon>Telluria group</taxon>
        <taxon>Zemynaea</taxon>
    </lineage>
</organism>
<dbReference type="PANTHER" id="PTHR36302:SF1">
    <property type="entry name" value="COPPER CHAPERONE PCU(A)C"/>
    <property type="match status" value="1"/>
</dbReference>
<accession>A0A4Y9RY45</accession>
<reference evidence="2 3" key="1">
    <citation type="submission" date="2019-03" db="EMBL/GenBank/DDBJ databases">
        <title>Draft Genome Sequence of Massilia arenosa sp. nov., a Novel Massilia Species Isolated from a Sandy-loam Maize Soil.</title>
        <authorList>
            <person name="Raths R."/>
            <person name="Peta V."/>
            <person name="Bucking H."/>
        </authorList>
    </citation>
    <scope>NUCLEOTIDE SEQUENCE [LARGE SCALE GENOMIC DNA]</scope>
    <source>
        <strain evidence="2 3">MC02</strain>
    </source>
</reference>
<proteinExistence type="predicted"/>
<dbReference type="EMBL" id="SPVF01000244">
    <property type="protein sequence ID" value="TFW13882.1"/>
    <property type="molecule type" value="Genomic_DNA"/>
</dbReference>
<evidence type="ECO:0000313" key="3">
    <source>
        <dbReference type="Proteomes" id="UP000298438"/>
    </source>
</evidence>
<feature type="signal peptide" evidence="1">
    <location>
        <begin position="1"/>
        <end position="19"/>
    </location>
</feature>
<comment type="caution">
    <text evidence="2">The sequence shown here is derived from an EMBL/GenBank/DDBJ whole genome shotgun (WGS) entry which is preliminary data.</text>
</comment>
<keyword evidence="3" id="KW-1185">Reference proteome</keyword>
<dbReference type="Pfam" id="PF04314">
    <property type="entry name" value="PCuAC"/>
    <property type="match status" value="1"/>
</dbReference>
<gene>
    <name evidence="2" type="ORF">E4L96_18950</name>
</gene>
<dbReference type="PANTHER" id="PTHR36302">
    <property type="entry name" value="BLR7088 PROTEIN"/>
    <property type="match status" value="1"/>
</dbReference>
<dbReference type="AlphaFoldDB" id="A0A4Y9RY45"/>
<dbReference type="InterPro" id="IPR058248">
    <property type="entry name" value="Lxx211020-like"/>
</dbReference>
<evidence type="ECO:0000313" key="2">
    <source>
        <dbReference type="EMBL" id="TFW13882.1"/>
    </source>
</evidence>
<feature type="chain" id="PRO_5021242433" evidence="1">
    <location>
        <begin position="20"/>
        <end position="143"/>
    </location>
</feature>
<evidence type="ECO:0000256" key="1">
    <source>
        <dbReference type="SAM" id="SignalP"/>
    </source>
</evidence>
<keyword evidence="1" id="KW-0732">Signal</keyword>
<dbReference type="OrthoDB" id="9796962at2"/>
<dbReference type="RefSeq" id="WP_135208778.1">
    <property type="nucleotide sequence ID" value="NZ_SPVF01000244.1"/>
</dbReference>
<dbReference type="InterPro" id="IPR007410">
    <property type="entry name" value="LpqE-like"/>
</dbReference>
<name>A0A4Y9RY45_9BURK</name>